<name>A0A1R0GSE5_9FUNG</name>
<accession>A0A1R0GSE5</accession>
<feature type="region of interest" description="Disordered" evidence="1">
    <location>
        <begin position="331"/>
        <end position="362"/>
    </location>
</feature>
<feature type="compositionally biased region" description="Basic and acidic residues" evidence="1">
    <location>
        <begin position="347"/>
        <end position="356"/>
    </location>
</feature>
<feature type="region of interest" description="Disordered" evidence="1">
    <location>
        <begin position="56"/>
        <end position="100"/>
    </location>
</feature>
<evidence type="ECO:0000313" key="2">
    <source>
        <dbReference type="EMBL" id="OLY79799.1"/>
    </source>
</evidence>
<gene>
    <name evidence="2" type="ORF">AYI68_g6117</name>
</gene>
<feature type="compositionally biased region" description="Low complexity" evidence="1">
    <location>
        <begin position="79"/>
        <end position="97"/>
    </location>
</feature>
<sequence length="463" mass="52104">MRLLLADAASGITQSRQDLVYRTMELPEKVTKLNEEQEDSLFNSEEFDTLFEANRKARKRPVRSKDPFRQRQQVASGIAPTTAQNQQAAPTAPSSQSIGKPFTRWRLPISFSGGMVKIDRQPMGQKDCFGRFSNYIQSIIRKPDKSSPRFPAPTLPRITLQNHSAGAQFFPKGKIVLALRVGLWTNVNYTSSSSQKKDDQSRKRFDNNRSSRTIIKARDRGSKKANSWFLQSLIHNLKKDMGFKTRKNSSSKCFFSVFPQPFSLYQDTAPDNNLVTSLGNKDCVLFGRHHNIGKKPTNMPGEHQYSSIKAQRTRISDQGLKIISCTKTDHQTPENAYQLQADDSESSDSKGSRLEKGGVQIDNQGGNYIKRTSFVHWEGASNGCSTTTRTPNFEEIVGIEKQSLVKKIRLELSISNKGQCTAESELVERSTTSMEWSLIHSRSSLWDPNPTQDGGIHQLHPSI</sequence>
<dbReference type="OrthoDB" id="5588333at2759"/>
<feature type="compositionally biased region" description="Basic and acidic residues" evidence="1">
    <location>
        <begin position="195"/>
        <end position="209"/>
    </location>
</feature>
<protein>
    <submittedName>
        <fullName evidence="2">Uncharacterized protein</fullName>
    </submittedName>
</protein>
<feature type="region of interest" description="Disordered" evidence="1">
    <location>
        <begin position="190"/>
        <end position="212"/>
    </location>
</feature>
<reference evidence="2 3" key="1">
    <citation type="journal article" date="2016" name="Mol. Biol. Evol.">
        <title>Genome-Wide Survey of Gut Fungi (Harpellales) Reveals the First Horizontally Transferred Ubiquitin Gene from a Mosquito Host.</title>
        <authorList>
            <person name="Wang Y."/>
            <person name="White M.M."/>
            <person name="Kvist S."/>
            <person name="Moncalvo J.M."/>
        </authorList>
    </citation>
    <scope>NUCLEOTIDE SEQUENCE [LARGE SCALE GENOMIC DNA]</scope>
    <source>
        <strain evidence="2 3">ALG-7-W6</strain>
    </source>
</reference>
<keyword evidence="3" id="KW-1185">Reference proteome</keyword>
<dbReference type="AlphaFoldDB" id="A0A1R0GSE5"/>
<proteinExistence type="predicted"/>
<dbReference type="EMBL" id="LSSL01004087">
    <property type="protein sequence ID" value="OLY79799.1"/>
    <property type="molecule type" value="Genomic_DNA"/>
</dbReference>
<comment type="caution">
    <text evidence="2">The sequence shown here is derived from an EMBL/GenBank/DDBJ whole genome shotgun (WGS) entry which is preliminary data.</text>
</comment>
<evidence type="ECO:0000256" key="1">
    <source>
        <dbReference type="SAM" id="MobiDB-lite"/>
    </source>
</evidence>
<dbReference type="STRING" id="133383.A0A1R0GSE5"/>
<organism evidence="2 3">
    <name type="scientific">Smittium mucronatum</name>
    <dbReference type="NCBI Taxonomy" id="133383"/>
    <lineage>
        <taxon>Eukaryota</taxon>
        <taxon>Fungi</taxon>
        <taxon>Fungi incertae sedis</taxon>
        <taxon>Zoopagomycota</taxon>
        <taxon>Kickxellomycotina</taxon>
        <taxon>Harpellomycetes</taxon>
        <taxon>Harpellales</taxon>
        <taxon>Legeriomycetaceae</taxon>
        <taxon>Smittium</taxon>
    </lineage>
</organism>
<dbReference type="Proteomes" id="UP000187455">
    <property type="component" value="Unassembled WGS sequence"/>
</dbReference>
<evidence type="ECO:0000313" key="3">
    <source>
        <dbReference type="Proteomes" id="UP000187455"/>
    </source>
</evidence>